<keyword evidence="1" id="KW-0472">Membrane</keyword>
<keyword evidence="3" id="KW-1185">Reference proteome</keyword>
<keyword evidence="1" id="KW-1133">Transmembrane helix</keyword>
<dbReference type="SUPFAM" id="SSF109998">
    <property type="entry name" value="Triger factor/SurA peptide-binding domain-like"/>
    <property type="match status" value="1"/>
</dbReference>
<reference evidence="2" key="2">
    <citation type="submission" date="2020-09" db="EMBL/GenBank/DDBJ databases">
        <authorList>
            <person name="Sun Q."/>
            <person name="Zhou Y."/>
        </authorList>
    </citation>
    <scope>NUCLEOTIDE SEQUENCE</scope>
    <source>
        <strain evidence="2">CGMCC 1.12987</strain>
    </source>
</reference>
<dbReference type="EMBL" id="BMGR01000012">
    <property type="protein sequence ID" value="GGG15198.1"/>
    <property type="molecule type" value="Genomic_DNA"/>
</dbReference>
<dbReference type="Proteomes" id="UP000644756">
    <property type="component" value="Unassembled WGS sequence"/>
</dbReference>
<feature type="transmembrane region" description="Helical" evidence="1">
    <location>
        <begin position="5"/>
        <end position="24"/>
    </location>
</feature>
<organism evidence="2 3">
    <name type="scientific">Paenibacillus abyssi</name>
    <dbReference type="NCBI Taxonomy" id="1340531"/>
    <lineage>
        <taxon>Bacteria</taxon>
        <taxon>Bacillati</taxon>
        <taxon>Bacillota</taxon>
        <taxon>Bacilli</taxon>
        <taxon>Bacillales</taxon>
        <taxon>Paenibacillaceae</taxon>
        <taxon>Paenibacillus</taxon>
    </lineage>
</organism>
<evidence type="ECO:0000256" key="1">
    <source>
        <dbReference type="SAM" id="Phobius"/>
    </source>
</evidence>
<proteinExistence type="predicted"/>
<keyword evidence="1" id="KW-0812">Transmembrane</keyword>
<evidence type="ECO:0000313" key="2">
    <source>
        <dbReference type="EMBL" id="GGG15198.1"/>
    </source>
</evidence>
<dbReference type="Gene3D" id="1.10.4030.10">
    <property type="entry name" value="Porin chaperone SurA, peptide-binding domain"/>
    <property type="match status" value="1"/>
</dbReference>
<dbReference type="AlphaFoldDB" id="A0A917LEB0"/>
<protein>
    <recommendedName>
        <fullName evidence="4">Peptidylprolyl isomerase</fullName>
    </recommendedName>
</protein>
<accession>A0A917LEB0</accession>
<evidence type="ECO:0008006" key="4">
    <source>
        <dbReference type="Google" id="ProtNLM"/>
    </source>
</evidence>
<reference evidence="2" key="1">
    <citation type="journal article" date="2014" name="Int. J. Syst. Evol. Microbiol.">
        <title>Complete genome sequence of Corynebacterium casei LMG S-19264T (=DSM 44701T), isolated from a smear-ripened cheese.</title>
        <authorList>
            <consortium name="US DOE Joint Genome Institute (JGI-PGF)"/>
            <person name="Walter F."/>
            <person name="Albersmeier A."/>
            <person name="Kalinowski J."/>
            <person name="Ruckert C."/>
        </authorList>
    </citation>
    <scope>NUCLEOTIDE SEQUENCE</scope>
    <source>
        <strain evidence="2">CGMCC 1.12987</strain>
    </source>
</reference>
<evidence type="ECO:0000313" key="3">
    <source>
        <dbReference type="Proteomes" id="UP000644756"/>
    </source>
</evidence>
<dbReference type="RefSeq" id="WP_188532379.1">
    <property type="nucleotide sequence ID" value="NZ_BMGR01000012.1"/>
</dbReference>
<sequence length="239" mass="27172">MRRKVAIIAVSAIISVIALYLYLFQLDQTQSEPSTFSAELDVTMSSALTDDQKISAGFDAIKAQLDQLKKDKENTDVVAMVDGAAIDKEKFVFYKLNAELTHALRGKENVPDDKTLLDNMINDELALQQAIQLGITASEEEVNDEIAYQRSVIENEKPASENEFVLKLMQNRIRITGVTDDEFWTSDCVRNEYKNAILRGKLMTELIQDGTVKDFEDYYAYKNDLVNKFSDRITYNLEL</sequence>
<dbReference type="InterPro" id="IPR027304">
    <property type="entry name" value="Trigger_fact/SurA_dom_sf"/>
</dbReference>
<comment type="caution">
    <text evidence="2">The sequence shown here is derived from an EMBL/GenBank/DDBJ whole genome shotgun (WGS) entry which is preliminary data.</text>
</comment>
<name>A0A917LEB0_9BACL</name>
<gene>
    <name evidence="2" type="ORF">GCM10010916_35130</name>
</gene>